<dbReference type="Proteomes" id="UP000486602">
    <property type="component" value="Unassembled WGS sequence"/>
</dbReference>
<proteinExistence type="inferred from homology"/>
<dbReference type="InterPro" id="IPR005829">
    <property type="entry name" value="Sugar_transporter_CS"/>
</dbReference>
<keyword evidence="6 8" id="KW-1133">Transmembrane helix</keyword>
<dbReference type="InterPro" id="IPR001958">
    <property type="entry name" value="Tet-R_TetA/multi-R_MdtG-like"/>
</dbReference>
<evidence type="ECO:0000256" key="1">
    <source>
        <dbReference type="ARBA" id="ARBA00003279"/>
    </source>
</evidence>
<feature type="transmembrane region" description="Helical" evidence="8">
    <location>
        <begin position="165"/>
        <end position="185"/>
    </location>
</feature>
<feature type="transmembrane region" description="Helical" evidence="8">
    <location>
        <begin position="50"/>
        <end position="67"/>
    </location>
</feature>
<dbReference type="PANTHER" id="PTHR23504">
    <property type="entry name" value="MAJOR FACILITATOR SUPERFAMILY DOMAIN-CONTAINING PROTEIN 10"/>
    <property type="match status" value="1"/>
</dbReference>
<keyword evidence="11" id="KW-1185">Reference proteome</keyword>
<evidence type="ECO:0000313" key="11">
    <source>
        <dbReference type="Proteomes" id="UP000486602"/>
    </source>
</evidence>
<feature type="transmembrane region" description="Helical" evidence="8">
    <location>
        <begin position="254"/>
        <end position="273"/>
    </location>
</feature>
<organism evidence="10 11">
    <name type="scientific">Cryomorpha ignava</name>
    <dbReference type="NCBI Taxonomy" id="101383"/>
    <lineage>
        <taxon>Bacteria</taxon>
        <taxon>Pseudomonadati</taxon>
        <taxon>Bacteroidota</taxon>
        <taxon>Flavobacteriia</taxon>
        <taxon>Flavobacteriales</taxon>
        <taxon>Cryomorphaceae</taxon>
        <taxon>Cryomorpha</taxon>
    </lineage>
</organism>
<protein>
    <submittedName>
        <fullName evidence="10">TCR/Tet family MFS transporter</fullName>
    </submittedName>
</protein>
<keyword evidence="4" id="KW-0813">Transport</keyword>
<dbReference type="Pfam" id="PF07690">
    <property type="entry name" value="MFS_1"/>
    <property type="match status" value="1"/>
</dbReference>
<gene>
    <name evidence="10" type="ORF">G3O08_15060</name>
</gene>
<dbReference type="InterPro" id="IPR011701">
    <property type="entry name" value="MFS"/>
</dbReference>
<keyword evidence="5 8" id="KW-0812">Transmembrane</keyword>
<evidence type="ECO:0000256" key="8">
    <source>
        <dbReference type="SAM" id="Phobius"/>
    </source>
</evidence>
<name>A0A7K3WT06_9FLAO</name>
<feature type="transmembrane region" description="Helical" evidence="8">
    <location>
        <begin position="215"/>
        <end position="234"/>
    </location>
</feature>
<comment type="subcellular location">
    <subcellularLocation>
        <location evidence="2">Membrane</location>
        <topology evidence="2">Multi-pass membrane protein</topology>
    </subcellularLocation>
</comment>
<dbReference type="PANTHER" id="PTHR23504:SF15">
    <property type="entry name" value="MAJOR FACILITATOR SUPERFAMILY (MFS) PROFILE DOMAIN-CONTAINING PROTEIN"/>
    <property type="match status" value="1"/>
</dbReference>
<feature type="transmembrane region" description="Helical" evidence="8">
    <location>
        <begin position="346"/>
        <end position="368"/>
    </location>
</feature>
<evidence type="ECO:0000259" key="9">
    <source>
        <dbReference type="PROSITE" id="PS50850"/>
    </source>
</evidence>
<dbReference type="RefSeq" id="WP_163286215.1">
    <property type="nucleotide sequence ID" value="NZ_JAAGVY010000034.1"/>
</dbReference>
<dbReference type="InterPro" id="IPR020846">
    <property type="entry name" value="MFS_dom"/>
</dbReference>
<feature type="transmembrane region" description="Helical" evidence="8">
    <location>
        <begin position="7"/>
        <end position="30"/>
    </location>
</feature>
<evidence type="ECO:0000256" key="3">
    <source>
        <dbReference type="ARBA" id="ARBA00007520"/>
    </source>
</evidence>
<comment type="similarity">
    <text evidence="3">Belongs to the major facilitator superfamily. TCR/Tet family.</text>
</comment>
<evidence type="ECO:0000256" key="4">
    <source>
        <dbReference type="ARBA" id="ARBA00022448"/>
    </source>
</evidence>
<dbReference type="Gene3D" id="1.20.1250.20">
    <property type="entry name" value="MFS general substrate transporter like domains"/>
    <property type="match status" value="1"/>
</dbReference>
<feature type="transmembrane region" description="Helical" evidence="8">
    <location>
        <begin position="380"/>
        <end position="400"/>
    </location>
</feature>
<dbReference type="PRINTS" id="PR01035">
    <property type="entry name" value="TCRTETA"/>
</dbReference>
<comment type="caution">
    <text evidence="10">The sequence shown here is derived from an EMBL/GenBank/DDBJ whole genome shotgun (WGS) entry which is preliminary data.</text>
</comment>
<feature type="transmembrane region" description="Helical" evidence="8">
    <location>
        <begin position="285"/>
        <end position="303"/>
    </location>
</feature>
<evidence type="ECO:0000256" key="7">
    <source>
        <dbReference type="ARBA" id="ARBA00023136"/>
    </source>
</evidence>
<dbReference type="CDD" id="cd17388">
    <property type="entry name" value="MFS_TetA"/>
    <property type="match status" value="1"/>
</dbReference>
<evidence type="ECO:0000256" key="2">
    <source>
        <dbReference type="ARBA" id="ARBA00004141"/>
    </source>
</evidence>
<dbReference type="GO" id="GO:0022857">
    <property type="term" value="F:transmembrane transporter activity"/>
    <property type="evidence" value="ECO:0007669"/>
    <property type="project" value="InterPro"/>
</dbReference>
<dbReference type="EMBL" id="JAAGVY010000034">
    <property type="protein sequence ID" value="NEN24820.1"/>
    <property type="molecule type" value="Genomic_DNA"/>
</dbReference>
<feature type="transmembrane region" description="Helical" evidence="8">
    <location>
        <begin position="137"/>
        <end position="159"/>
    </location>
</feature>
<keyword evidence="7 8" id="KW-0472">Membrane</keyword>
<evidence type="ECO:0000313" key="10">
    <source>
        <dbReference type="EMBL" id="NEN24820.1"/>
    </source>
</evidence>
<evidence type="ECO:0000256" key="6">
    <source>
        <dbReference type="ARBA" id="ARBA00022989"/>
    </source>
</evidence>
<comment type="function">
    <text evidence="1">Resistance to tetracycline by an active tetracycline efflux. This is an energy-dependent process that decreases the accumulation of the antibiotic in whole cells. This protein functions as a metal-tetracycline/H(+) antiporter.</text>
</comment>
<feature type="transmembrane region" description="Helical" evidence="8">
    <location>
        <begin position="309"/>
        <end position="334"/>
    </location>
</feature>
<dbReference type="SUPFAM" id="SSF103473">
    <property type="entry name" value="MFS general substrate transporter"/>
    <property type="match status" value="1"/>
</dbReference>
<feature type="transmembrane region" description="Helical" evidence="8">
    <location>
        <begin position="103"/>
        <end position="125"/>
    </location>
</feature>
<sequence>MAKNHNASLGFIFVTVLIDVIGIGIIIPILPALIENLSGGGLSEASRIGGWLMFAYAAMQFMFAPFLGMLSDKYGRRPIILIALFGLGIDYIFHAYAPTLGWLFVGRVLAGISGASFTVATAYIADISTPEKKAQNFGLIGAAFGLGFIIGPVIGGVAAKWGVQVPFLVAAVLSLVNFIYGLIILPESLKPENRISNFNWRKANPVGGLKNLRQFPAVMGFIIPFFLIYIAGYAVQSTWTFFTMYQFSWTETTVGLSLAAVGVVVAVVQGGLIRIVVRKLGETKTIILGMCFWTLGLFLFSVATEPWMMFAFIVPYCLGGVAGPTLQGIISNFVPNNMQGQLQGTLTSIMSLTAIIGPPVMTYIFYLFTGDNAIIDFPGAPFAAGAIIMLLSIFMTAFQLKKMNADRN</sequence>
<feature type="domain" description="Major facilitator superfamily (MFS) profile" evidence="9">
    <location>
        <begin position="8"/>
        <end position="404"/>
    </location>
</feature>
<feature type="transmembrane region" description="Helical" evidence="8">
    <location>
        <begin position="79"/>
        <end position="97"/>
    </location>
</feature>
<reference evidence="10 11" key="1">
    <citation type="submission" date="2020-02" db="EMBL/GenBank/DDBJ databases">
        <title>Out from the shadows clarifying the taxonomy of the family Cryomorphaceae and related taxa by utilizing the GTDB taxonomic framework.</title>
        <authorList>
            <person name="Bowman J.P."/>
        </authorList>
    </citation>
    <scope>NUCLEOTIDE SEQUENCE [LARGE SCALE GENOMIC DNA]</scope>
    <source>
        <strain evidence="10 11">QSSC 1-22</strain>
    </source>
</reference>
<evidence type="ECO:0000256" key="5">
    <source>
        <dbReference type="ARBA" id="ARBA00022692"/>
    </source>
</evidence>
<dbReference type="InterPro" id="IPR036259">
    <property type="entry name" value="MFS_trans_sf"/>
</dbReference>
<accession>A0A7K3WT06</accession>
<dbReference type="PROSITE" id="PS00216">
    <property type="entry name" value="SUGAR_TRANSPORT_1"/>
    <property type="match status" value="1"/>
</dbReference>
<dbReference type="GO" id="GO:0016020">
    <property type="term" value="C:membrane"/>
    <property type="evidence" value="ECO:0007669"/>
    <property type="project" value="UniProtKB-SubCell"/>
</dbReference>
<dbReference type="AlphaFoldDB" id="A0A7K3WT06"/>
<dbReference type="PROSITE" id="PS50850">
    <property type="entry name" value="MFS"/>
    <property type="match status" value="1"/>
</dbReference>